<dbReference type="GO" id="GO:0003723">
    <property type="term" value="F:RNA binding"/>
    <property type="evidence" value="ECO:0007669"/>
    <property type="project" value="InterPro"/>
</dbReference>
<dbReference type="GO" id="GO:0009982">
    <property type="term" value="F:pseudouridine synthase activity"/>
    <property type="evidence" value="ECO:0007669"/>
    <property type="project" value="InterPro"/>
</dbReference>
<evidence type="ECO:0000313" key="2">
    <source>
        <dbReference type="EMBL" id="AFU97996.1"/>
    </source>
</evidence>
<evidence type="ECO:0000313" key="3">
    <source>
        <dbReference type="Proteomes" id="UP000000466"/>
    </source>
</evidence>
<dbReference type="InterPro" id="IPR006145">
    <property type="entry name" value="PsdUridine_synth_RsuA/RluA"/>
</dbReference>
<dbReference type="GO" id="GO:0000455">
    <property type="term" value="P:enzyme-directed rRNA pseudouridine synthesis"/>
    <property type="evidence" value="ECO:0007669"/>
    <property type="project" value="TreeGrafter"/>
</dbReference>
<dbReference type="SUPFAM" id="SSF55120">
    <property type="entry name" value="Pseudouridine synthase"/>
    <property type="match status" value="1"/>
</dbReference>
<dbReference type="InterPro" id="IPR006224">
    <property type="entry name" value="PsdUridine_synth_RluA-like_CS"/>
</dbReference>
<dbReference type="PROSITE" id="PS01129">
    <property type="entry name" value="PSI_RLU"/>
    <property type="match status" value="1"/>
</dbReference>
<dbReference type="GO" id="GO:0140098">
    <property type="term" value="F:catalytic activity, acting on RNA"/>
    <property type="evidence" value="ECO:0007669"/>
    <property type="project" value="UniProtKB-ARBA"/>
</dbReference>
<keyword evidence="3" id="KW-1185">Reference proteome</keyword>
<dbReference type="EMBL" id="CP003746">
    <property type="protein sequence ID" value="AFU97996.1"/>
    <property type="molecule type" value="Genomic_DNA"/>
</dbReference>
<feature type="domain" description="Pseudouridine synthase RsuA/RluA-like" evidence="1">
    <location>
        <begin position="22"/>
        <end position="167"/>
    </location>
</feature>
<dbReference type="STRING" id="1117647.M5M_03935"/>
<evidence type="ECO:0000259" key="1">
    <source>
        <dbReference type="Pfam" id="PF00849"/>
    </source>
</evidence>
<dbReference type="HOGENOM" id="CLU_016902_11_2_6"/>
<dbReference type="Proteomes" id="UP000000466">
    <property type="component" value="Chromosome"/>
</dbReference>
<dbReference type="InterPro" id="IPR050188">
    <property type="entry name" value="RluA_PseudoU_synthase"/>
</dbReference>
<accession>K4KG94</accession>
<dbReference type="AlphaFoldDB" id="K4KG94"/>
<gene>
    <name evidence="2" type="ordered locus">M5M_03935</name>
</gene>
<dbReference type="Gene3D" id="3.30.2350.10">
    <property type="entry name" value="Pseudouridine synthase"/>
    <property type="match status" value="1"/>
</dbReference>
<reference evidence="2 3" key="1">
    <citation type="journal article" date="2013" name="Genome Announc.">
        <title>Complete genome sequence of Simiduia agarivorans SA1(T), a marine bacterium able to degrade a variety of polysaccharides.</title>
        <authorList>
            <person name="Lin S.Y."/>
            <person name="Shieh W.Y."/>
            <person name="Chen J.S."/>
            <person name="Tang S.L."/>
        </authorList>
    </citation>
    <scope>NUCLEOTIDE SEQUENCE [LARGE SCALE GENOMIC DNA]</scope>
    <source>
        <strain evidence="3">DSM 21679 / JCM 13881 / BCRC 17597 / SA1</strain>
    </source>
</reference>
<dbReference type="RefSeq" id="WP_015046169.1">
    <property type="nucleotide sequence ID" value="NC_018868.3"/>
</dbReference>
<dbReference type="OrthoDB" id="9807829at2"/>
<dbReference type="InterPro" id="IPR020103">
    <property type="entry name" value="PsdUridine_synth_cat_dom_sf"/>
</dbReference>
<proteinExistence type="predicted"/>
<sequence length="214" mass="24080">MPQKFIYRPPTGVPPLVYQDDHLLAVDKPTGLLSNPGRAPETHDCALSRLTDAYGELWLIHRLDCDTSGLLLLARTKQAERELKKQLQARQIQKTYEAIAQGELKQDTGEIREPLGPQTDNPPFQQVSANGKTALTRYRVLARANGNTRLALYPHTGRTHQLRVHMAWLGHPLLGDAFYGRAESYTRLCLHARALQLNHPTDMTPLSLETDCPF</sequence>
<dbReference type="KEGG" id="saga:M5M_03935"/>
<dbReference type="eggNOG" id="COG0564">
    <property type="taxonomic scope" value="Bacteria"/>
</dbReference>
<protein>
    <submittedName>
        <fullName evidence="2">Pseudouridine synthase</fullName>
    </submittedName>
</protein>
<dbReference type="PANTHER" id="PTHR21600:SF89">
    <property type="entry name" value="RIBOSOMAL LARGE SUBUNIT PSEUDOURIDINE SYNTHASE A"/>
    <property type="match status" value="1"/>
</dbReference>
<organism evidence="2 3">
    <name type="scientific">Simiduia agarivorans (strain DSM 21679 / JCM 13881 / BCRC 17597 / SA1)</name>
    <dbReference type="NCBI Taxonomy" id="1117647"/>
    <lineage>
        <taxon>Bacteria</taxon>
        <taxon>Pseudomonadati</taxon>
        <taxon>Pseudomonadota</taxon>
        <taxon>Gammaproteobacteria</taxon>
        <taxon>Cellvibrionales</taxon>
        <taxon>Cellvibrionaceae</taxon>
        <taxon>Simiduia</taxon>
    </lineage>
</organism>
<dbReference type="CDD" id="cd02869">
    <property type="entry name" value="PseudoU_synth_RluA_like"/>
    <property type="match status" value="1"/>
</dbReference>
<dbReference type="PANTHER" id="PTHR21600">
    <property type="entry name" value="MITOCHONDRIAL RNA PSEUDOURIDINE SYNTHASE"/>
    <property type="match status" value="1"/>
</dbReference>
<name>K4KG94_SIMAS</name>
<dbReference type="Pfam" id="PF00849">
    <property type="entry name" value="PseudoU_synth_2"/>
    <property type="match status" value="1"/>
</dbReference>